<gene>
    <name evidence="1" type="ORF">SAMN05660313_02294</name>
</gene>
<sequence>MSKKIISIFFTVLFVAFLSAPTIIKMVNDSIDISVFYSISEEEEGHSAKKFLTADNFSDIDISFVEKKNKQEYSSKKYPRPLINLVSPPPDFYIL</sequence>
<dbReference type="STRING" id="76595.SAMN05660313_02294"/>
<evidence type="ECO:0000313" key="2">
    <source>
        <dbReference type="Proteomes" id="UP000183257"/>
    </source>
</evidence>
<protein>
    <submittedName>
        <fullName evidence="1">Uncharacterized protein</fullName>
    </submittedName>
</protein>
<accession>A0A1K1Q3K4</accession>
<name>A0A1K1Q3K4_9FLAO</name>
<reference evidence="2" key="1">
    <citation type="submission" date="2016-11" db="EMBL/GenBank/DDBJ databases">
        <authorList>
            <person name="Varghese N."/>
            <person name="Submissions S."/>
        </authorList>
    </citation>
    <scope>NUCLEOTIDE SEQUENCE [LARGE SCALE GENOMIC DNA]</scope>
    <source>
        <strain evidence="2">DSM 24786</strain>
    </source>
</reference>
<organism evidence="1 2">
    <name type="scientific">Cellulophaga fucicola</name>
    <dbReference type="NCBI Taxonomy" id="76595"/>
    <lineage>
        <taxon>Bacteria</taxon>
        <taxon>Pseudomonadati</taxon>
        <taxon>Bacteroidota</taxon>
        <taxon>Flavobacteriia</taxon>
        <taxon>Flavobacteriales</taxon>
        <taxon>Flavobacteriaceae</taxon>
        <taxon>Cellulophaga</taxon>
    </lineage>
</organism>
<proteinExistence type="predicted"/>
<dbReference type="AlphaFoldDB" id="A0A1K1Q3K4"/>
<evidence type="ECO:0000313" key="1">
    <source>
        <dbReference type="EMBL" id="SFW54340.1"/>
    </source>
</evidence>
<dbReference type="EMBL" id="FPIY01000003">
    <property type="protein sequence ID" value="SFW54340.1"/>
    <property type="molecule type" value="Genomic_DNA"/>
</dbReference>
<keyword evidence="2" id="KW-1185">Reference proteome</keyword>
<dbReference type="Proteomes" id="UP000183257">
    <property type="component" value="Unassembled WGS sequence"/>
</dbReference>